<dbReference type="RefSeq" id="WP_018475007.1">
    <property type="nucleotide sequence ID" value="NZ_BMWX01000001.1"/>
</dbReference>
<evidence type="ECO:0000313" key="8">
    <source>
        <dbReference type="Proteomes" id="UP000619457"/>
    </source>
</evidence>
<dbReference type="InterPro" id="IPR017850">
    <property type="entry name" value="Alkaline_phosphatase_core_sf"/>
</dbReference>
<keyword evidence="5" id="KW-0732">Signal</keyword>
<sequence length="452" mass="49684">MNTVKIKQNCYRMILGLGMLLPAWGQAQTAQPNIILIMADDLGYGELSCYGSKTVHTPHLDQLAANGIRFTDFHANGPVCSPTRAALMTGKYQQRTGVEGVITAADHREVGLSLEEDTMAEVLSNAGYQCGMYGKWHLGYGREYNPTFQGFDQFAGFVSGNIDYHSHIDQAGYLDWWQGKEIKDEPGYTTDLITSYGQQFIIDNHPKKTGKPFFLYLAQEAPHYPIQGRNDAPLRVEGSGDFIRKVPNDSVASIYTEMIETMDEGIGELMKTLAEEGLLENTIVVFCSDNGAAGGRGDNGPLRASKASIYEGGHRVPAIVYYPGKIAAGTVSEETVLTMDLLPTFVDLAGGGTQNLHSDGISLKDHFLTGNAISSRDVFWRFKGKAAVRTGEWKLVVNQKEGDKKAELYNLSTDLSESKDLASRHPEIVVDMLHKLQVWEKDVSAGVEIISE</sequence>
<dbReference type="Gene3D" id="3.40.720.10">
    <property type="entry name" value="Alkaline Phosphatase, subunit A"/>
    <property type="match status" value="1"/>
</dbReference>
<dbReference type="InterPro" id="IPR024607">
    <property type="entry name" value="Sulfatase_CS"/>
</dbReference>
<keyword evidence="4" id="KW-0106">Calcium</keyword>
<organism evidence="7 8">
    <name type="scientific">Echinicola pacifica</name>
    <dbReference type="NCBI Taxonomy" id="346377"/>
    <lineage>
        <taxon>Bacteria</taxon>
        <taxon>Pseudomonadati</taxon>
        <taxon>Bacteroidota</taxon>
        <taxon>Cytophagia</taxon>
        <taxon>Cytophagales</taxon>
        <taxon>Cyclobacteriaceae</taxon>
        <taxon>Echinicola</taxon>
    </lineage>
</organism>
<dbReference type="Proteomes" id="UP000619457">
    <property type="component" value="Unassembled WGS sequence"/>
</dbReference>
<evidence type="ECO:0000259" key="6">
    <source>
        <dbReference type="Pfam" id="PF00884"/>
    </source>
</evidence>
<gene>
    <name evidence="7" type="primary">GALNS</name>
    <name evidence="7" type="ORF">GCM10007049_01810</name>
</gene>
<dbReference type="PANTHER" id="PTHR42693:SF53">
    <property type="entry name" value="ENDO-4-O-SULFATASE"/>
    <property type="match status" value="1"/>
</dbReference>
<dbReference type="GO" id="GO:0004065">
    <property type="term" value="F:arylsulfatase activity"/>
    <property type="evidence" value="ECO:0007669"/>
    <property type="project" value="TreeGrafter"/>
</dbReference>
<comment type="similarity">
    <text evidence="1">Belongs to the sulfatase family.</text>
</comment>
<proteinExistence type="inferred from homology"/>
<dbReference type="PANTHER" id="PTHR42693">
    <property type="entry name" value="ARYLSULFATASE FAMILY MEMBER"/>
    <property type="match status" value="1"/>
</dbReference>
<dbReference type="PROSITE" id="PS00523">
    <property type="entry name" value="SULFATASE_1"/>
    <property type="match status" value="1"/>
</dbReference>
<keyword evidence="8" id="KW-1185">Reference proteome</keyword>
<protein>
    <submittedName>
        <fullName evidence="7">N-acetylgalactosamine-6-sulfatase</fullName>
    </submittedName>
</protein>
<evidence type="ECO:0000313" key="7">
    <source>
        <dbReference type="EMBL" id="GGZ13641.1"/>
    </source>
</evidence>
<dbReference type="Gene3D" id="3.30.1120.10">
    <property type="match status" value="1"/>
</dbReference>
<evidence type="ECO:0000256" key="2">
    <source>
        <dbReference type="ARBA" id="ARBA00022723"/>
    </source>
</evidence>
<reference evidence="7" key="1">
    <citation type="journal article" date="2014" name="Int. J. Syst. Evol. Microbiol.">
        <title>Complete genome sequence of Corynebacterium casei LMG S-19264T (=DSM 44701T), isolated from a smear-ripened cheese.</title>
        <authorList>
            <consortium name="US DOE Joint Genome Institute (JGI-PGF)"/>
            <person name="Walter F."/>
            <person name="Albersmeier A."/>
            <person name="Kalinowski J."/>
            <person name="Ruckert C."/>
        </authorList>
    </citation>
    <scope>NUCLEOTIDE SEQUENCE</scope>
    <source>
        <strain evidence="7">KCTC 12368</strain>
    </source>
</reference>
<feature type="chain" id="PRO_5037484828" evidence="5">
    <location>
        <begin position="28"/>
        <end position="452"/>
    </location>
</feature>
<reference evidence="7" key="2">
    <citation type="submission" date="2020-09" db="EMBL/GenBank/DDBJ databases">
        <authorList>
            <person name="Sun Q."/>
            <person name="Kim S."/>
        </authorList>
    </citation>
    <scope>NUCLEOTIDE SEQUENCE</scope>
    <source>
        <strain evidence="7">KCTC 12368</strain>
    </source>
</reference>
<evidence type="ECO:0000256" key="4">
    <source>
        <dbReference type="ARBA" id="ARBA00022837"/>
    </source>
</evidence>
<dbReference type="AlphaFoldDB" id="A0A918PKW2"/>
<dbReference type="Pfam" id="PF00884">
    <property type="entry name" value="Sulfatase"/>
    <property type="match status" value="1"/>
</dbReference>
<evidence type="ECO:0000256" key="5">
    <source>
        <dbReference type="SAM" id="SignalP"/>
    </source>
</evidence>
<evidence type="ECO:0000256" key="1">
    <source>
        <dbReference type="ARBA" id="ARBA00008779"/>
    </source>
</evidence>
<dbReference type="SUPFAM" id="SSF53649">
    <property type="entry name" value="Alkaline phosphatase-like"/>
    <property type="match status" value="1"/>
</dbReference>
<feature type="domain" description="Sulfatase N-terminal" evidence="6">
    <location>
        <begin position="32"/>
        <end position="350"/>
    </location>
</feature>
<dbReference type="GO" id="GO:0046872">
    <property type="term" value="F:metal ion binding"/>
    <property type="evidence" value="ECO:0007669"/>
    <property type="project" value="UniProtKB-KW"/>
</dbReference>
<evidence type="ECO:0000256" key="3">
    <source>
        <dbReference type="ARBA" id="ARBA00022801"/>
    </source>
</evidence>
<dbReference type="InterPro" id="IPR000917">
    <property type="entry name" value="Sulfatase_N"/>
</dbReference>
<keyword evidence="3" id="KW-0378">Hydrolase</keyword>
<accession>A0A918PKW2</accession>
<keyword evidence="2" id="KW-0479">Metal-binding</keyword>
<feature type="signal peptide" evidence="5">
    <location>
        <begin position="1"/>
        <end position="27"/>
    </location>
</feature>
<dbReference type="EMBL" id="BMWX01000001">
    <property type="protein sequence ID" value="GGZ13641.1"/>
    <property type="molecule type" value="Genomic_DNA"/>
</dbReference>
<comment type="caution">
    <text evidence="7">The sequence shown here is derived from an EMBL/GenBank/DDBJ whole genome shotgun (WGS) entry which is preliminary data.</text>
</comment>
<name>A0A918PKW2_9BACT</name>
<dbReference type="InterPro" id="IPR050738">
    <property type="entry name" value="Sulfatase"/>
</dbReference>